<dbReference type="PANTHER" id="PTHR38834:SF3">
    <property type="entry name" value="SOLUTE-BINDING PROTEIN FAMILY 3_N-TERMINAL DOMAIN-CONTAINING PROTEIN"/>
    <property type="match status" value="1"/>
</dbReference>
<protein>
    <submittedName>
        <fullName evidence="2">Amino acid ABC transporter substrate-binding protein, PAAT family</fullName>
    </submittedName>
</protein>
<evidence type="ECO:0000259" key="1">
    <source>
        <dbReference type="SMART" id="SM00062"/>
    </source>
</evidence>
<sequence>MKITFLFGFVLLVFSSTALGQFIYLVSTEFPPYVYEENERIKGFNVDLIEEIFKRMNVPIEIHLVPWARAVKMIKDGTADGLFPFFKSVNRLKFTDYSDAYTSEDTTLFVLKNSPIQWNGDLSSLSPYQFGRVRGYNSGPQFEHLLEKGIIEISVATKTSQNIKKLLAKRFDIMVEERHVVRFELKKMGRIGEIKQLAIIQKNLSYLGFSKKRKRKATIKAFNKILKQMKSDGSYQRIIDDFYTK</sequence>
<dbReference type="OrthoDB" id="7354650at2"/>
<reference evidence="2 3" key="1">
    <citation type="submission" date="2016-10" db="EMBL/GenBank/DDBJ databases">
        <authorList>
            <person name="de Groot N.N."/>
        </authorList>
    </citation>
    <scope>NUCLEOTIDE SEQUENCE [LARGE SCALE GENOMIC DNA]</scope>
    <source>
        <strain evidence="2 3">DSM 6059</strain>
    </source>
</reference>
<keyword evidence="3" id="KW-1185">Reference proteome</keyword>
<accession>A0A1I1N497</accession>
<evidence type="ECO:0000313" key="3">
    <source>
        <dbReference type="Proteomes" id="UP000198862"/>
    </source>
</evidence>
<dbReference type="SUPFAM" id="SSF53850">
    <property type="entry name" value="Periplasmic binding protein-like II"/>
    <property type="match status" value="1"/>
</dbReference>
<dbReference type="PANTHER" id="PTHR38834">
    <property type="entry name" value="PERIPLASMIC SUBSTRATE BINDING PROTEIN FAMILY 3"/>
    <property type="match status" value="1"/>
</dbReference>
<dbReference type="AlphaFoldDB" id="A0A1I1N497"/>
<dbReference type="Pfam" id="PF00497">
    <property type="entry name" value="SBP_bac_3"/>
    <property type="match status" value="1"/>
</dbReference>
<dbReference type="InterPro" id="IPR001638">
    <property type="entry name" value="Solute-binding_3/MltF_N"/>
</dbReference>
<dbReference type="RefSeq" id="WP_091985469.1">
    <property type="nucleotide sequence ID" value="NZ_FOLO01000023.1"/>
</dbReference>
<dbReference type="EMBL" id="FOLO01000023">
    <property type="protein sequence ID" value="SFC92494.1"/>
    <property type="molecule type" value="Genomic_DNA"/>
</dbReference>
<name>A0A1I1N497_9GAMM</name>
<dbReference type="SMART" id="SM00062">
    <property type="entry name" value="PBPb"/>
    <property type="match status" value="1"/>
</dbReference>
<feature type="domain" description="Solute-binding protein family 3/N-terminal" evidence="1">
    <location>
        <begin position="21"/>
        <end position="245"/>
    </location>
</feature>
<dbReference type="Gene3D" id="3.40.190.10">
    <property type="entry name" value="Periplasmic binding protein-like II"/>
    <property type="match status" value="2"/>
</dbReference>
<proteinExistence type="predicted"/>
<dbReference type="Proteomes" id="UP000198862">
    <property type="component" value="Unassembled WGS sequence"/>
</dbReference>
<evidence type="ECO:0000313" key="2">
    <source>
        <dbReference type="EMBL" id="SFC92494.1"/>
    </source>
</evidence>
<dbReference type="STRING" id="1123010.SAMN02745724_02936"/>
<organism evidence="2 3">
    <name type="scientific">Pseudoalteromonas denitrificans DSM 6059</name>
    <dbReference type="NCBI Taxonomy" id="1123010"/>
    <lineage>
        <taxon>Bacteria</taxon>
        <taxon>Pseudomonadati</taxon>
        <taxon>Pseudomonadota</taxon>
        <taxon>Gammaproteobacteria</taxon>
        <taxon>Alteromonadales</taxon>
        <taxon>Pseudoalteromonadaceae</taxon>
        <taxon>Pseudoalteromonas</taxon>
    </lineage>
</organism>
<gene>
    <name evidence="2" type="ORF">SAMN02745724_02936</name>
</gene>